<evidence type="ECO:0000256" key="3">
    <source>
        <dbReference type="ARBA" id="ARBA00023235"/>
    </source>
</evidence>
<reference evidence="7" key="1">
    <citation type="submission" date="2017-11" db="EMBL/GenBank/DDBJ databases">
        <title>The draft genome sequence of Chromatocurvus sp. F02.</title>
        <authorList>
            <person name="Du Z.-J."/>
            <person name="Chang Y.-Q."/>
        </authorList>
    </citation>
    <scope>NUCLEOTIDE SEQUENCE [LARGE SCALE GENOMIC DNA]</scope>
    <source>
        <strain evidence="7">F02</strain>
    </source>
</reference>
<accession>A0A2N5Y0Q3</accession>
<organism evidence="6 7">
    <name type="scientific">Kineobactrum sediminis</name>
    <dbReference type="NCBI Taxonomy" id="1905677"/>
    <lineage>
        <taxon>Bacteria</taxon>
        <taxon>Pseudomonadati</taxon>
        <taxon>Pseudomonadota</taxon>
        <taxon>Gammaproteobacteria</taxon>
        <taxon>Cellvibrionales</taxon>
        <taxon>Halieaceae</taxon>
        <taxon>Kineobactrum</taxon>
    </lineage>
</organism>
<comment type="caution">
    <text evidence="6">The sequence shown here is derived from an EMBL/GenBank/DDBJ whole genome shotgun (WGS) entry which is preliminary data.</text>
</comment>
<evidence type="ECO:0000313" key="7">
    <source>
        <dbReference type="Proteomes" id="UP000234845"/>
    </source>
</evidence>
<comment type="similarity">
    <text evidence="1 4">Belongs to the cyclophilin-type PPIase family.</text>
</comment>
<feature type="signal peptide" evidence="4">
    <location>
        <begin position="1"/>
        <end position="20"/>
    </location>
</feature>
<dbReference type="OrthoDB" id="9807797at2"/>
<evidence type="ECO:0000313" key="6">
    <source>
        <dbReference type="EMBL" id="PLW81963.1"/>
    </source>
</evidence>
<dbReference type="GO" id="GO:0006457">
    <property type="term" value="P:protein folding"/>
    <property type="evidence" value="ECO:0007669"/>
    <property type="project" value="InterPro"/>
</dbReference>
<gene>
    <name evidence="6" type="ORF">CWI75_12770</name>
</gene>
<comment type="function">
    <text evidence="4">PPIases accelerate the folding of proteins. It catalyzes the cis-trans isomerization of proline imidic peptide bonds in oligopeptides.</text>
</comment>
<dbReference type="PRINTS" id="PR00153">
    <property type="entry name" value="CSAPPISMRASE"/>
</dbReference>
<dbReference type="EMBL" id="PKLZ01000009">
    <property type="protein sequence ID" value="PLW81963.1"/>
    <property type="molecule type" value="Genomic_DNA"/>
</dbReference>
<name>A0A2N5Y0Q3_9GAMM</name>
<dbReference type="AlphaFoldDB" id="A0A2N5Y0Q3"/>
<dbReference type="InterPro" id="IPR002130">
    <property type="entry name" value="Cyclophilin-type_PPIase_dom"/>
</dbReference>
<keyword evidence="4" id="KW-0732">Signal</keyword>
<dbReference type="RefSeq" id="WP_101521898.1">
    <property type="nucleotide sequence ID" value="NZ_PKLZ01000009.1"/>
</dbReference>
<sequence length="191" mass="20921">MLRLLTLALMILLPFATTQAQESGLPNPQVVIKTSEGQITLRLFRDKAPVSVANFLAYVESGHYNGTIFHRVIPGFMIQGGGFLPDMTEKPARDPIVNESRNRLHNVRGTVAMARTSDPDSAAAQFFINQRSNLQLDWAPGQPGYAVFGEVTDGMSVVDYITSSPVQTVNGHSDVPTEPVIIQEITRKSLL</sequence>
<dbReference type="CDD" id="cd01920">
    <property type="entry name" value="cyclophilin_EcCYP_like"/>
    <property type="match status" value="1"/>
</dbReference>
<dbReference type="GO" id="GO:0003755">
    <property type="term" value="F:peptidyl-prolyl cis-trans isomerase activity"/>
    <property type="evidence" value="ECO:0007669"/>
    <property type="project" value="UniProtKB-UniRule"/>
</dbReference>
<evidence type="ECO:0000256" key="1">
    <source>
        <dbReference type="ARBA" id="ARBA00007365"/>
    </source>
</evidence>
<proteinExistence type="inferred from homology"/>
<dbReference type="Pfam" id="PF00160">
    <property type="entry name" value="Pro_isomerase"/>
    <property type="match status" value="1"/>
</dbReference>
<keyword evidence="3 4" id="KW-0413">Isomerase</keyword>
<protein>
    <recommendedName>
        <fullName evidence="4">Peptidyl-prolyl cis-trans isomerase</fullName>
        <shortName evidence="4">PPIase</shortName>
        <ecNumber evidence="4">5.2.1.8</ecNumber>
    </recommendedName>
</protein>
<comment type="catalytic activity">
    <reaction evidence="4">
        <text>[protein]-peptidylproline (omega=180) = [protein]-peptidylproline (omega=0)</text>
        <dbReference type="Rhea" id="RHEA:16237"/>
        <dbReference type="Rhea" id="RHEA-COMP:10747"/>
        <dbReference type="Rhea" id="RHEA-COMP:10748"/>
        <dbReference type="ChEBI" id="CHEBI:83833"/>
        <dbReference type="ChEBI" id="CHEBI:83834"/>
        <dbReference type="EC" id="5.2.1.8"/>
    </reaction>
</comment>
<dbReference type="PROSITE" id="PS50072">
    <property type="entry name" value="CSA_PPIASE_2"/>
    <property type="match status" value="1"/>
</dbReference>
<dbReference type="InterPro" id="IPR029000">
    <property type="entry name" value="Cyclophilin-like_dom_sf"/>
</dbReference>
<dbReference type="PANTHER" id="PTHR43246">
    <property type="entry name" value="PEPTIDYL-PROLYL CIS-TRANS ISOMERASE CYP38, CHLOROPLASTIC"/>
    <property type="match status" value="1"/>
</dbReference>
<evidence type="ECO:0000259" key="5">
    <source>
        <dbReference type="PROSITE" id="PS50072"/>
    </source>
</evidence>
<feature type="chain" id="PRO_5014491322" description="Peptidyl-prolyl cis-trans isomerase" evidence="4">
    <location>
        <begin position="21"/>
        <end position="191"/>
    </location>
</feature>
<dbReference type="InterPro" id="IPR044665">
    <property type="entry name" value="E_coli_cyclophilin_A-like"/>
</dbReference>
<evidence type="ECO:0000256" key="4">
    <source>
        <dbReference type="RuleBase" id="RU363019"/>
    </source>
</evidence>
<dbReference type="Proteomes" id="UP000234845">
    <property type="component" value="Unassembled WGS sequence"/>
</dbReference>
<dbReference type="Gene3D" id="2.40.100.10">
    <property type="entry name" value="Cyclophilin-like"/>
    <property type="match status" value="1"/>
</dbReference>
<feature type="domain" description="PPIase cyclophilin-type" evidence="5">
    <location>
        <begin position="37"/>
        <end position="187"/>
    </location>
</feature>
<dbReference type="EC" id="5.2.1.8" evidence="4"/>
<dbReference type="InterPro" id="IPR020892">
    <property type="entry name" value="Cyclophilin-type_PPIase_CS"/>
</dbReference>
<dbReference type="SUPFAM" id="SSF50891">
    <property type="entry name" value="Cyclophilin-like"/>
    <property type="match status" value="1"/>
</dbReference>
<keyword evidence="7" id="KW-1185">Reference proteome</keyword>
<dbReference type="PROSITE" id="PS00170">
    <property type="entry name" value="CSA_PPIASE_1"/>
    <property type="match status" value="1"/>
</dbReference>
<keyword evidence="2 4" id="KW-0697">Rotamase</keyword>
<evidence type="ECO:0000256" key="2">
    <source>
        <dbReference type="ARBA" id="ARBA00023110"/>
    </source>
</evidence>